<dbReference type="Gene3D" id="2.40.40.10">
    <property type="entry name" value="RlpA-like domain"/>
    <property type="match status" value="1"/>
</dbReference>
<dbReference type="GO" id="GO:0009254">
    <property type="term" value="P:peptidoglycan turnover"/>
    <property type="evidence" value="ECO:0007669"/>
    <property type="project" value="InterPro"/>
</dbReference>
<dbReference type="InterPro" id="IPR010611">
    <property type="entry name" value="3D_dom"/>
</dbReference>
<accession>A0A419T445</accession>
<evidence type="ECO:0000313" key="2">
    <source>
        <dbReference type="EMBL" id="RKD32232.1"/>
    </source>
</evidence>
<dbReference type="InterPro" id="IPR059180">
    <property type="entry name" value="3D_YorM"/>
</dbReference>
<gene>
    <name evidence="2" type="ORF">BET01_17820</name>
</gene>
<feature type="domain" description="3D" evidence="1">
    <location>
        <begin position="176"/>
        <end position="232"/>
    </location>
</feature>
<dbReference type="AlphaFoldDB" id="A0A419T445"/>
<sequence length="235" mass="25269">MKRIHIHQILGFLLMTVFVLINAFISYAGPVTGIIDGADDKNVRGWAFNSSEPDSSLPVKVIITNQLSGQVTAELETTTSKHRADLPQQGTGTGNYGFEVSVPWDSYGNGTYLIDAYAAGQKLSGTKVYGVGTDVSAVNLRSLGTFKTTAYCPCRQCSGKWGGHTSTGTIAASNHTISVDPRVIPYGSKLMIGGVIYTAEDCGGGVKGRHIDIFFNTHGETRFYGTRSMEIFLVQ</sequence>
<proteinExistence type="predicted"/>
<protein>
    <submittedName>
        <fullName evidence="2">Phosphatase</fullName>
    </submittedName>
</protein>
<dbReference type="Proteomes" id="UP000284277">
    <property type="component" value="Unassembled WGS sequence"/>
</dbReference>
<organism evidence="2 3">
    <name type="scientific">Lacrimispora algidixylanolytica</name>
    <dbReference type="NCBI Taxonomy" id="94868"/>
    <lineage>
        <taxon>Bacteria</taxon>
        <taxon>Bacillati</taxon>
        <taxon>Bacillota</taxon>
        <taxon>Clostridia</taxon>
        <taxon>Lachnospirales</taxon>
        <taxon>Lachnospiraceae</taxon>
        <taxon>Lacrimispora</taxon>
    </lineage>
</organism>
<dbReference type="InterPro" id="IPR036908">
    <property type="entry name" value="RlpA-like_sf"/>
</dbReference>
<dbReference type="GO" id="GO:0004553">
    <property type="term" value="F:hydrolase activity, hydrolyzing O-glycosyl compounds"/>
    <property type="evidence" value="ECO:0007669"/>
    <property type="project" value="InterPro"/>
</dbReference>
<keyword evidence="3" id="KW-1185">Reference proteome</keyword>
<dbReference type="GO" id="GO:0019867">
    <property type="term" value="C:outer membrane"/>
    <property type="evidence" value="ECO:0007669"/>
    <property type="project" value="InterPro"/>
</dbReference>
<evidence type="ECO:0000259" key="1">
    <source>
        <dbReference type="Pfam" id="PF06725"/>
    </source>
</evidence>
<dbReference type="Pfam" id="PF06725">
    <property type="entry name" value="3D"/>
    <property type="match status" value="1"/>
</dbReference>
<comment type="caution">
    <text evidence="2">The sequence shown here is derived from an EMBL/GenBank/DDBJ whole genome shotgun (WGS) entry which is preliminary data.</text>
</comment>
<reference evidence="2 3" key="1">
    <citation type="submission" date="2016-08" db="EMBL/GenBank/DDBJ databases">
        <title>A new outlook on sporulation: Clostridium algidixylanolyticum.</title>
        <authorList>
            <person name="Poppleton D.I."/>
            <person name="Gribaldo S."/>
        </authorList>
    </citation>
    <scope>NUCLEOTIDE SEQUENCE [LARGE SCALE GENOMIC DNA]</scope>
    <source>
        <strain evidence="2 3">SPL73</strain>
    </source>
</reference>
<dbReference type="CDD" id="cd14667">
    <property type="entry name" value="3D_containing_proteins"/>
    <property type="match status" value="1"/>
</dbReference>
<dbReference type="SUPFAM" id="SSF50685">
    <property type="entry name" value="Barwin-like endoglucanases"/>
    <property type="match status" value="1"/>
</dbReference>
<evidence type="ECO:0000313" key="3">
    <source>
        <dbReference type="Proteomes" id="UP000284277"/>
    </source>
</evidence>
<name>A0A419T445_9FIRM</name>
<dbReference type="EMBL" id="MCIA01000013">
    <property type="protein sequence ID" value="RKD32232.1"/>
    <property type="molecule type" value="Genomic_DNA"/>
</dbReference>